<dbReference type="OrthoDB" id="8448751at2"/>
<reference evidence="2" key="1">
    <citation type="submission" date="2017-05" db="EMBL/GenBank/DDBJ databases">
        <authorList>
            <person name="Rodrigo-Torres L."/>
            <person name="Arahal R. D."/>
            <person name="Lucena T."/>
        </authorList>
    </citation>
    <scope>NUCLEOTIDE SEQUENCE [LARGE SCALE GENOMIC DNA]</scope>
    <source>
        <strain evidence="2">CECT 8649</strain>
    </source>
</reference>
<gene>
    <name evidence="1" type="ORF">TRP8649_03530</name>
</gene>
<dbReference type="Proteomes" id="UP000225972">
    <property type="component" value="Unassembled WGS sequence"/>
</dbReference>
<protein>
    <recommendedName>
        <fullName evidence="3">IrrE N-terminal-like domain-containing protein</fullName>
    </recommendedName>
</protein>
<evidence type="ECO:0008006" key="3">
    <source>
        <dbReference type="Google" id="ProtNLM"/>
    </source>
</evidence>
<evidence type="ECO:0000313" key="1">
    <source>
        <dbReference type="EMBL" id="SMX29396.1"/>
    </source>
</evidence>
<organism evidence="1 2">
    <name type="scientific">Pelagimonas phthalicica</name>
    <dbReference type="NCBI Taxonomy" id="1037362"/>
    <lineage>
        <taxon>Bacteria</taxon>
        <taxon>Pseudomonadati</taxon>
        <taxon>Pseudomonadota</taxon>
        <taxon>Alphaproteobacteria</taxon>
        <taxon>Rhodobacterales</taxon>
        <taxon>Roseobacteraceae</taxon>
        <taxon>Pelagimonas</taxon>
    </lineage>
</organism>
<dbReference type="RefSeq" id="WP_099247371.1">
    <property type="nucleotide sequence ID" value="NZ_FXXP01000002.1"/>
</dbReference>
<name>A0A238JHV5_9RHOB</name>
<evidence type="ECO:0000313" key="2">
    <source>
        <dbReference type="Proteomes" id="UP000225972"/>
    </source>
</evidence>
<accession>A0A238JHV5</accession>
<dbReference type="EMBL" id="FXXP01000002">
    <property type="protein sequence ID" value="SMX29396.1"/>
    <property type="molecule type" value="Genomic_DNA"/>
</dbReference>
<dbReference type="AlphaFoldDB" id="A0A238JHV5"/>
<proteinExistence type="predicted"/>
<sequence>MLRALIEKFQDCVMLPIEIDEIRDAIIELGVQDKIIFSGEDLDTGVLKGAFYQWYESSGMYAESTWTTLIVYPDGEPIEMQRVICAKELIHICDKAIARTHTPELIDKLAKKVLGPFESPDTSSADLMATIDKLAQYQGLDLLLPKAAREIARDKISKGLLTPSDVAEAAVMPLSQTLLVLDESWEDISSFLCTISNGH</sequence>
<keyword evidence="2" id="KW-1185">Reference proteome</keyword>